<protein>
    <submittedName>
        <fullName evidence="1">Uncharacterized protein</fullName>
    </submittedName>
</protein>
<comment type="caution">
    <text evidence="1">The sequence shown here is derived from an EMBL/GenBank/DDBJ whole genome shotgun (WGS) entry which is preliminary data.</text>
</comment>
<accession>A0ABP2XDD0</accession>
<proteinExistence type="predicted"/>
<organism evidence="1 2">
    <name type="scientific">Chlamydia ibidis 10-1398/6</name>
    <dbReference type="NCBI Taxonomy" id="1046581"/>
    <lineage>
        <taxon>Bacteria</taxon>
        <taxon>Pseudomonadati</taxon>
        <taxon>Chlamydiota</taxon>
        <taxon>Chlamydiia</taxon>
        <taxon>Chlamydiales</taxon>
        <taxon>Chlamydiaceae</taxon>
        <taxon>Chlamydia/Chlamydophila group</taxon>
        <taxon>Chlamydia</taxon>
    </lineage>
</organism>
<dbReference type="Proteomes" id="UP000016064">
    <property type="component" value="Unassembled WGS sequence"/>
</dbReference>
<keyword evidence="2" id="KW-1185">Reference proteome</keyword>
<dbReference type="EMBL" id="APJW01000003">
    <property type="protein sequence ID" value="EQM62454.1"/>
    <property type="molecule type" value="Genomic_DNA"/>
</dbReference>
<gene>
    <name evidence="1" type="ORF">H359_0791</name>
</gene>
<name>A0ABP2XDD0_9CHLA</name>
<reference evidence="1 2" key="1">
    <citation type="submission" date="2013-07" db="EMBL/GenBank/DDBJ databases">
        <title>Isolation of a new Chlamydia species from the feral Sacred Ibis (Threskiornis aethiopicus): Chlamydia ibidis.</title>
        <authorList>
            <person name="Vorimore F."/>
            <person name="Hsia R.-C."/>
            <person name="Huot-Creasy H."/>
            <person name="Bastian S."/>
            <person name="Deruyter L."/>
            <person name="Passet A."/>
            <person name="Sachse K."/>
            <person name="Bavoil P."/>
            <person name="Myers G."/>
            <person name="Laroucau K."/>
        </authorList>
    </citation>
    <scope>NUCLEOTIDE SEQUENCE [LARGE SCALE GENOMIC DNA]</scope>
    <source>
        <strain evidence="1 2">10-1398/6</strain>
    </source>
</reference>
<evidence type="ECO:0000313" key="2">
    <source>
        <dbReference type="Proteomes" id="UP000016064"/>
    </source>
</evidence>
<sequence length="219" mass="25149">MNKKILIFLCGFMTFSFPKKAPALDQTKYRELVVEAILEQSIELLSDSITNILALSHSLEQDKNILAQKILFNKYCNFLKPGECIGECVVHDHLQYKTALGILDQLISVAQKTNCWLIEGSRCRDHVDSLTKQFLNEYRKAHVISNRTPETLLPCKLSSMNQHVTVDAYFCYFGIPRSMQSQIVEKLQQLRKDVVRDILEIQIIMGSEIFLQNHKTITA</sequence>
<evidence type="ECO:0000313" key="1">
    <source>
        <dbReference type="EMBL" id="EQM62454.1"/>
    </source>
</evidence>